<dbReference type="PANTHER" id="PTHR11346">
    <property type="entry name" value="GALECTIN"/>
    <property type="match status" value="1"/>
</dbReference>
<dbReference type="EMBL" id="GEDC01023822">
    <property type="protein sequence ID" value="JAS13476.1"/>
    <property type="molecule type" value="Transcribed_RNA"/>
</dbReference>
<dbReference type="EMBL" id="GEDC01005717">
    <property type="protein sequence ID" value="JAS31581.1"/>
    <property type="molecule type" value="Transcribed_RNA"/>
</dbReference>
<evidence type="ECO:0000313" key="4">
    <source>
        <dbReference type="EMBL" id="JAS13476.1"/>
    </source>
</evidence>
<proteinExistence type="predicted"/>
<keyword evidence="1 2" id="KW-0430">Lectin</keyword>
<dbReference type="Pfam" id="PF00337">
    <property type="entry name" value="Gal-bind_lectin"/>
    <property type="match status" value="2"/>
</dbReference>
<dbReference type="InterPro" id="IPR044156">
    <property type="entry name" value="Galectin-like"/>
</dbReference>
<evidence type="ECO:0000256" key="2">
    <source>
        <dbReference type="RuleBase" id="RU102079"/>
    </source>
</evidence>
<dbReference type="InterPro" id="IPR001079">
    <property type="entry name" value="Galectin_CRD"/>
</dbReference>
<evidence type="ECO:0000313" key="6">
    <source>
        <dbReference type="EMBL" id="JAS31581.1"/>
    </source>
</evidence>
<accession>A0A1B6E0Z6</accession>
<dbReference type="Gene3D" id="2.60.120.200">
    <property type="match status" value="2"/>
</dbReference>
<reference evidence="6" key="1">
    <citation type="submission" date="2015-12" db="EMBL/GenBank/DDBJ databases">
        <title>De novo transcriptome assembly of four potential Pierce s Disease insect vectors from Arizona vineyards.</title>
        <authorList>
            <person name="Tassone E.E."/>
        </authorList>
    </citation>
    <scope>NUCLEOTIDE SEQUENCE</scope>
</reference>
<feature type="domain" description="Galectin" evidence="3">
    <location>
        <begin position="259"/>
        <end position="399"/>
    </location>
</feature>
<sequence>MAPFCNWMKSYLCCRNSAACGEKQKRSHLHCGCRERRKQLKMTCESAGFGNDRQILVDAESADDVLEYNFVNGQIKRWEIGEPTTPFHQVLDQQLNPHSHIIINGTVLQHALSFTLNLCIKKKNGIAFHFNPRFDQAYTARNSLFDGKWGKEEGISHQGFPFCRNESFTLEIFLTHDEFMVAVNGLHYCSFVYRFPLLDIDYIEIIGDIILKRIVFDSADKYPHSLRGNNSKLSQKICQIRMEPQSHIITECVNKLTPFIGLLEKPLNSGSEIEISGTVRLLPYVFSINLQQGSNVYPHPIINLHVSIRFNQLAHAGNHVVLCNAWNNDQGWGTEEFAPSECPFVPGSDFVFKVLCRDSDFVAWVNDRPLFTFKHRFDFKRIDTIYVQGEMFIKHVKVFL</sequence>
<evidence type="ECO:0000313" key="5">
    <source>
        <dbReference type="EMBL" id="JAS25772.1"/>
    </source>
</evidence>
<feature type="domain" description="Galectin" evidence="3">
    <location>
        <begin position="87"/>
        <end position="217"/>
    </location>
</feature>
<dbReference type="SMART" id="SM00276">
    <property type="entry name" value="GLECT"/>
    <property type="match status" value="2"/>
</dbReference>
<gene>
    <name evidence="6" type="ORF">g.20678</name>
    <name evidence="4" type="ORF">g.20680</name>
    <name evidence="5" type="ORF">g.20682</name>
</gene>
<dbReference type="GO" id="GO:0016936">
    <property type="term" value="F:galactoside binding"/>
    <property type="evidence" value="ECO:0007669"/>
    <property type="project" value="TreeGrafter"/>
</dbReference>
<name>A0A1B6E0Z6_9HEMI</name>
<evidence type="ECO:0000256" key="1">
    <source>
        <dbReference type="ARBA" id="ARBA00022734"/>
    </source>
</evidence>
<dbReference type="AlphaFoldDB" id="A0A1B6E0Z6"/>
<dbReference type="EMBL" id="GEDC01011526">
    <property type="protein sequence ID" value="JAS25772.1"/>
    <property type="molecule type" value="Transcribed_RNA"/>
</dbReference>
<dbReference type="InterPro" id="IPR013320">
    <property type="entry name" value="ConA-like_dom_sf"/>
</dbReference>
<dbReference type="PANTHER" id="PTHR11346:SF176">
    <property type="entry name" value="32 KDA BETA-GALACTOSIDE-BINDING LECTIN LEC-3"/>
    <property type="match status" value="1"/>
</dbReference>
<dbReference type="SMART" id="SM00908">
    <property type="entry name" value="Gal-bind_lectin"/>
    <property type="match status" value="2"/>
</dbReference>
<organism evidence="6">
    <name type="scientific">Clastoptera arizonana</name>
    <name type="common">Arizona spittle bug</name>
    <dbReference type="NCBI Taxonomy" id="38151"/>
    <lineage>
        <taxon>Eukaryota</taxon>
        <taxon>Metazoa</taxon>
        <taxon>Ecdysozoa</taxon>
        <taxon>Arthropoda</taxon>
        <taxon>Hexapoda</taxon>
        <taxon>Insecta</taxon>
        <taxon>Pterygota</taxon>
        <taxon>Neoptera</taxon>
        <taxon>Paraneoptera</taxon>
        <taxon>Hemiptera</taxon>
        <taxon>Auchenorrhyncha</taxon>
        <taxon>Cercopoidea</taxon>
        <taxon>Clastopteridae</taxon>
        <taxon>Clastoptera</taxon>
    </lineage>
</organism>
<dbReference type="PROSITE" id="PS51304">
    <property type="entry name" value="GALECTIN"/>
    <property type="match status" value="2"/>
</dbReference>
<protein>
    <recommendedName>
        <fullName evidence="2">Galectin</fullName>
    </recommendedName>
</protein>
<dbReference type="CDD" id="cd00070">
    <property type="entry name" value="GLECT"/>
    <property type="match status" value="2"/>
</dbReference>
<evidence type="ECO:0000259" key="3">
    <source>
        <dbReference type="PROSITE" id="PS51304"/>
    </source>
</evidence>
<dbReference type="GO" id="GO:0030246">
    <property type="term" value="F:carbohydrate binding"/>
    <property type="evidence" value="ECO:0007669"/>
    <property type="project" value="UniProtKB-UniRule"/>
</dbReference>
<dbReference type="SUPFAM" id="SSF49899">
    <property type="entry name" value="Concanavalin A-like lectins/glucanases"/>
    <property type="match status" value="2"/>
</dbReference>